<keyword evidence="1" id="KW-0479">Metal-binding</keyword>
<dbReference type="Gene3D" id="3.90.850.10">
    <property type="entry name" value="Fumarylacetoacetase-like, C-terminal domain"/>
    <property type="match status" value="1"/>
</dbReference>
<dbReference type="Pfam" id="PF01557">
    <property type="entry name" value="FAA_hydrolase"/>
    <property type="match status" value="1"/>
</dbReference>
<reference evidence="3" key="1">
    <citation type="journal article" date="2014" name="Int. J. Syst. Evol. Microbiol.">
        <title>Complete genome sequence of Corynebacterium casei LMG S-19264T (=DSM 44701T), isolated from a smear-ripened cheese.</title>
        <authorList>
            <consortium name="US DOE Joint Genome Institute (JGI-PGF)"/>
            <person name="Walter F."/>
            <person name="Albersmeier A."/>
            <person name="Kalinowski J."/>
            <person name="Ruckert C."/>
        </authorList>
    </citation>
    <scope>NUCLEOTIDE SEQUENCE</scope>
    <source>
        <strain evidence="3">KCTC 32255</strain>
    </source>
</reference>
<dbReference type="PANTHER" id="PTHR11820:SF90">
    <property type="entry name" value="FLUTATHIONE S-TRANSFERASE"/>
    <property type="match status" value="1"/>
</dbReference>
<reference evidence="3" key="2">
    <citation type="submission" date="2020-09" db="EMBL/GenBank/DDBJ databases">
        <authorList>
            <person name="Sun Q."/>
            <person name="Kim S."/>
        </authorList>
    </citation>
    <scope>NUCLEOTIDE SEQUENCE</scope>
    <source>
        <strain evidence="3">KCTC 32255</strain>
    </source>
</reference>
<evidence type="ECO:0000256" key="1">
    <source>
        <dbReference type="ARBA" id="ARBA00022723"/>
    </source>
</evidence>
<protein>
    <submittedName>
        <fullName evidence="3">Fumarylacetoacetate (FAA) hydrolase</fullName>
    </submittedName>
</protein>
<accession>A0A918PC34</accession>
<dbReference type="GO" id="GO:0046872">
    <property type="term" value="F:metal ion binding"/>
    <property type="evidence" value="ECO:0007669"/>
    <property type="project" value="UniProtKB-KW"/>
</dbReference>
<dbReference type="Proteomes" id="UP000648075">
    <property type="component" value="Unassembled WGS sequence"/>
</dbReference>
<comment type="caution">
    <text evidence="3">The sequence shown here is derived from an EMBL/GenBank/DDBJ whole genome shotgun (WGS) entry which is preliminary data.</text>
</comment>
<sequence length="239" mass="24826">MDSEFVIPAPPRVSIPIAGERRRFPVNRIFCVGRNYADHAREMGSDPDREPPFVFLKSPEAIIADGGPLAYPPQTANLHFEVELVVAIGSGGADIAAGAALDHVFGYAVGLDMTRRDLQDVAKEGRRPWDLAKNFAGAAPIGELVRAARHPAAGDAITLEVDGTVKQSGVIGAMIWSVPEIIAALSAYQPLHAGDLIFTGTPAGVGAVGVGAAMTARVAGLPTLTCAVVPCGLTRQSGA</sequence>
<feature type="domain" description="Fumarylacetoacetase-like C-terminal" evidence="2">
    <location>
        <begin position="29"/>
        <end position="229"/>
    </location>
</feature>
<evidence type="ECO:0000313" key="4">
    <source>
        <dbReference type="Proteomes" id="UP000648075"/>
    </source>
</evidence>
<organism evidence="3 4">
    <name type="scientific">Novosphingobium colocasiae</name>
    <dbReference type="NCBI Taxonomy" id="1256513"/>
    <lineage>
        <taxon>Bacteria</taxon>
        <taxon>Pseudomonadati</taxon>
        <taxon>Pseudomonadota</taxon>
        <taxon>Alphaproteobacteria</taxon>
        <taxon>Sphingomonadales</taxon>
        <taxon>Sphingomonadaceae</taxon>
        <taxon>Novosphingobium</taxon>
    </lineage>
</organism>
<name>A0A918PC34_9SPHN</name>
<dbReference type="InterPro" id="IPR011234">
    <property type="entry name" value="Fumarylacetoacetase-like_C"/>
</dbReference>
<dbReference type="AlphaFoldDB" id="A0A918PC34"/>
<dbReference type="SUPFAM" id="SSF56529">
    <property type="entry name" value="FAH"/>
    <property type="match status" value="1"/>
</dbReference>
<dbReference type="PANTHER" id="PTHR11820">
    <property type="entry name" value="ACYLPYRUVASE"/>
    <property type="match status" value="1"/>
</dbReference>
<dbReference type="EMBL" id="BMZA01000003">
    <property type="protein sequence ID" value="GGY99280.1"/>
    <property type="molecule type" value="Genomic_DNA"/>
</dbReference>
<keyword evidence="3" id="KW-0378">Hydrolase</keyword>
<dbReference type="GO" id="GO:0018773">
    <property type="term" value="F:acetylpyruvate hydrolase activity"/>
    <property type="evidence" value="ECO:0007669"/>
    <property type="project" value="TreeGrafter"/>
</dbReference>
<dbReference type="InterPro" id="IPR036663">
    <property type="entry name" value="Fumarylacetoacetase_C_sf"/>
</dbReference>
<evidence type="ECO:0000313" key="3">
    <source>
        <dbReference type="EMBL" id="GGY99280.1"/>
    </source>
</evidence>
<evidence type="ECO:0000259" key="2">
    <source>
        <dbReference type="Pfam" id="PF01557"/>
    </source>
</evidence>
<proteinExistence type="predicted"/>
<dbReference type="RefSeq" id="WP_189620305.1">
    <property type="nucleotide sequence ID" value="NZ_BMZA01000003.1"/>
</dbReference>
<keyword evidence="4" id="KW-1185">Reference proteome</keyword>
<gene>
    <name evidence="3" type="ORF">GCM10011614_12740</name>
</gene>